<comment type="caution">
    <text evidence="1">The sequence shown here is derived from an EMBL/GenBank/DDBJ whole genome shotgun (WGS) entry which is preliminary data.</text>
</comment>
<proteinExistence type="predicted"/>
<dbReference type="OrthoDB" id="7295299at2"/>
<reference evidence="1 2" key="1">
    <citation type="submission" date="2018-07" db="EMBL/GenBank/DDBJ databases">
        <title>A draft genome of a endophytic bacteria, a new species of Pedobacter.</title>
        <authorList>
            <person name="Zhang Z.D."/>
            <person name="Chen Z.J."/>
        </authorList>
    </citation>
    <scope>NUCLEOTIDE SEQUENCE [LARGE SCALE GENOMIC DNA]</scope>
    <source>
        <strain evidence="1 2">RS10</strain>
    </source>
</reference>
<accession>A0A366LC87</accession>
<organism evidence="1 2">
    <name type="scientific">Pedobacter miscanthi</name>
    <dbReference type="NCBI Taxonomy" id="2259170"/>
    <lineage>
        <taxon>Bacteria</taxon>
        <taxon>Pseudomonadati</taxon>
        <taxon>Bacteroidota</taxon>
        <taxon>Sphingobacteriia</taxon>
        <taxon>Sphingobacteriales</taxon>
        <taxon>Sphingobacteriaceae</taxon>
        <taxon>Pedobacter</taxon>
    </lineage>
</organism>
<protein>
    <submittedName>
        <fullName evidence="1">Uncharacterized protein</fullName>
    </submittedName>
</protein>
<name>A0A366LC87_9SPHI</name>
<dbReference type="EMBL" id="QNQU01000002">
    <property type="protein sequence ID" value="RBQ11505.1"/>
    <property type="molecule type" value="Genomic_DNA"/>
</dbReference>
<evidence type="ECO:0000313" key="2">
    <source>
        <dbReference type="Proteomes" id="UP000252081"/>
    </source>
</evidence>
<evidence type="ECO:0000313" key="1">
    <source>
        <dbReference type="EMBL" id="RBQ11505.1"/>
    </source>
</evidence>
<dbReference type="Proteomes" id="UP000252081">
    <property type="component" value="Unassembled WGS sequence"/>
</dbReference>
<dbReference type="RefSeq" id="WP_113947419.1">
    <property type="nucleotide sequence ID" value="NZ_QNQU01000002.1"/>
</dbReference>
<keyword evidence="2" id="KW-1185">Reference proteome</keyword>
<sequence>MIYLSAQPDSFYFLWQIKLLLNNLNRLGVASEHIHVLIAYDITKGLSPFFSEFISANQQASFFCYGDTRRATRYASSIRPHIIAKHFHELPWLESDVIFYHDSDIIFTKLPHFGSFTDDPKWYGSDTASYTGPSHLKKVGGEELFEKMCQLVGVPSELIVNRSHHSGGAQYILKSLTSRFWSNLEENCEKMFNLISEHNEKIVDGPKLQAWCADIWCLWWEAARIGVDAETHPELDFLWANDPIDAAKMIVHYTGSLPLSNKCFFRKNNYHHCTPFFDDFSHIDRDSASFLVIREIAAYVGSNLVQRMEMLDVTMVILCQTNHAFDVLQFQTVLKYLQTNIDCDILVLEVGVCEHVSDCCINENVKYYFVPSHCSALERAKIIPKINSNFIIVQSYNIFISIEKLANACGMVKAQDVVVVPYTRILQIDTLFHSMFAKLLDIDLFTQNEGKMLTLKPYGFDVSCMMGGKIYLTEILDVLIDDQTDQSTNLGFLQRVLYLEDTAYRYVC</sequence>
<dbReference type="AlphaFoldDB" id="A0A366LC87"/>
<gene>
    <name evidence="1" type="ORF">DRW42_03315</name>
</gene>